<dbReference type="RefSeq" id="WP_163344307.1">
    <property type="nucleotide sequence ID" value="NZ_CP048409.1"/>
</dbReference>
<dbReference type="AlphaFoldDB" id="A0A6C0R7T9"/>
<reference evidence="1 2" key="1">
    <citation type="submission" date="2020-02" db="EMBL/GenBank/DDBJ databases">
        <title>Genome sequencing for Draconibacterium sp. strain M1.</title>
        <authorList>
            <person name="Park S.-J."/>
        </authorList>
    </citation>
    <scope>NUCLEOTIDE SEQUENCE [LARGE SCALE GENOMIC DNA]</scope>
    <source>
        <strain evidence="1 2">M1</strain>
    </source>
</reference>
<protein>
    <recommendedName>
        <fullName evidence="3">PKD domain-containing protein</fullName>
    </recommendedName>
</protein>
<evidence type="ECO:0000313" key="1">
    <source>
        <dbReference type="EMBL" id="QIA06374.1"/>
    </source>
</evidence>
<gene>
    <name evidence="1" type="ORF">G0Q07_00895</name>
</gene>
<organism evidence="1 2">
    <name type="scientific">Draconibacterium halophilum</name>
    <dbReference type="NCBI Taxonomy" id="2706887"/>
    <lineage>
        <taxon>Bacteria</taxon>
        <taxon>Pseudomonadati</taxon>
        <taxon>Bacteroidota</taxon>
        <taxon>Bacteroidia</taxon>
        <taxon>Marinilabiliales</taxon>
        <taxon>Prolixibacteraceae</taxon>
        <taxon>Draconibacterium</taxon>
    </lineage>
</organism>
<evidence type="ECO:0008006" key="3">
    <source>
        <dbReference type="Google" id="ProtNLM"/>
    </source>
</evidence>
<keyword evidence="2" id="KW-1185">Reference proteome</keyword>
<dbReference type="EMBL" id="CP048409">
    <property type="protein sequence ID" value="QIA06374.1"/>
    <property type="molecule type" value="Genomic_DNA"/>
</dbReference>
<dbReference type="KEGG" id="drc:G0Q07_00895"/>
<evidence type="ECO:0000313" key="2">
    <source>
        <dbReference type="Proteomes" id="UP000474630"/>
    </source>
</evidence>
<name>A0A6C0R7T9_9BACT</name>
<proteinExistence type="predicted"/>
<accession>A0A6C0R7T9</accession>
<sequence>MITILLAALNGAAQQNYVVFEGAEQNYFVDDHPGSDYSWKVLTSFNPDTEAVANDYTFISSANSNEISVRWNQAGLYYLDVVETDITGCINRKAIAVRVNANNRGIVFNSSQSTACYSFSGNGFDLPIQTLGDGGVALDEADFPINVNFSVNGTIHSQLVSYTQQILSIDEAWFTADPAQESLVTVQLVASRDQQGYDIPVLSGSNTHSRTIDAIPMLEFVYVDDSVYQDNAGQYEVQFTNEILGNATYHWFVDPPLGTTTDVSAINSEAATIRWDGAIGVYSLNAWATDENSCLADTIETMVEVFNPDTTVIEPPKISIYAGPDTTVGACEPYVFTDVFPIADTFTYLWEPATGLNDPTIANPVFTPEETRTYVLTVSLPLGLQLAIR</sequence>
<dbReference type="Proteomes" id="UP000474630">
    <property type="component" value="Chromosome"/>
</dbReference>